<dbReference type="SUPFAM" id="SSF46689">
    <property type="entry name" value="Homeodomain-like"/>
    <property type="match status" value="1"/>
</dbReference>
<dbReference type="Pfam" id="PF00440">
    <property type="entry name" value="TetR_N"/>
    <property type="match status" value="1"/>
</dbReference>
<name>A0A845F079_9BACL</name>
<organism evidence="7 8">
    <name type="scientific">Guptibacillus hwajinpoensis</name>
    <dbReference type="NCBI Taxonomy" id="208199"/>
    <lineage>
        <taxon>Bacteria</taxon>
        <taxon>Bacillati</taxon>
        <taxon>Bacillota</taxon>
        <taxon>Bacilli</taxon>
        <taxon>Bacillales</taxon>
        <taxon>Guptibacillaceae</taxon>
        <taxon>Guptibacillus</taxon>
    </lineage>
</organism>
<dbReference type="InterPro" id="IPR041490">
    <property type="entry name" value="KstR2_TetR_C"/>
</dbReference>
<evidence type="ECO:0000256" key="4">
    <source>
        <dbReference type="ARBA" id="ARBA00023163"/>
    </source>
</evidence>
<gene>
    <name evidence="7" type="ORF">GLW07_12475</name>
</gene>
<evidence type="ECO:0000256" key="5">
    <source>
        <dbReference type="PROSITE-ProRule" id="PRU00335"/>
    </source>
</evidence>
<dbReference type="Pfam" id="PF17932">
    <property type="entry name" value="TetR_C_24"/>
    <property type="match status" value="1"/>
</dbReference>
<feature type="domain" description="HTH tetR-type" evidence="6">
    <location>
        <begin position="9"/>
        <end position="69"/>
    </location>
</feature>
<dbReference type="InterPro" id="IPR009057">
    <property type="entry name" value="Homeodomain-like_sf"/>
</dbReference>
<keyword evidence="2" id="KW-0805">Transcription regulation</keyword>
<protein>
    <submittedName>
        <fullName evidence="7">TetR family transcriptional regulator</fullName>
    </submittedName>
</protein>
<dbReference type="GO" id="GO:0000976">
    <property type="term" value="F:transcription cis-regulatory region binding"/>
    <property type="evidence" value="ECO:0007669"/>
    <property type="project" value="TreeGrafter"/>
</dbReference>
<sequence>MSLREKKVAKKKQDILRSAAKVLYEKGYHGATMEEIAAQLLMTKGSMYYYFKNKEDLLYQCHMMILEISLETVESIVNNDISPKEMLRKAIEAHIELAINEQSLFGIIDKPEQTFTGELLAEVVEKRATYAKYFDHIIQQGINQGEFKSVDAKMARLIILGALNWTQQWHSPNGDRTIKEIANIFATYLLRILGVNDNS</sequence>
<evidence type="ECO:0000256" key="1">
    <source>
        <dbReference type="ARBA" id="ARBA00022491"/>
    </source>
</evidence>
<dbReference type="SUPFAM" id="SSF48498">
    <property type="entry name" value="Tetracyclin repressor-like, C-terminal domain"/>
    <property type="match status" value="1"/>
</dbReference>
<dbReference type="InterPro" id="IPR036271">
    <property type="entry name" value="Tet_transcr_reg_TetR-rel_C_sf"/>
</dbReference>
<dbReference type="AlphaFoldDB" id="A0A845F079"/>
<evidence type="ECO:0000313" key="8">
    <source>
        <dbReference type="Proteomes" id="UP000447833"/>
    </source>
</evidence>
<accession>A0A845F079</accession>
<evidence type="ECO:0000313" key="7">
    <source>
        <dbReference type="EMBL" id="MYL64168.1"/>
    </source>
</evidence>
<proteinExistence type="predicted"/>
<keyword evidence="4" id="KW-0804">Transcription</keyword>
<evidence type="ECO:0000259" key="6">
    <source>
        <dbReference type="PROSITE" id="PS50977"/>
    </source>
</evidence>
<dbReference type="PANTHER" id="PTHR30055:SF175">
    <property type="entry name" value="HTH-TYPE TRANSCRIPTIONAL REPRESSOR KSTR2"/>
    <property type="match status" value="1"/>
</dbReference>
<reference evidence="7 8" key="1">
    <citation type="submission" date="2019-11" db="EMBL/GenBank/DDBJ databases">
        <title>Genome sequences of 17 halophilic strains isolated from different environments.</title>
        <authorList>
            <person name="Furrow R.E."/>
        </authorList>
    </citation>
    <scope>NUCLEOTIDE SEQUENCE [LARGE SCALE GENOMIC DNA]</scope>
    <source>
        <strain evidence="7 8">22506_14_FS</strain>
    </source>
</reference>
<keyword evidence="3 5" id="KW-0238">DNA-binding</keyword>
<feature type="DNA-binding region" description="H-T-H motif" evidence="5">
    <location>
        <begin position="32"/>
        <end position="51"/>
    </location>
</feature>
<dbReference type="Gene3D" id="1.10.10.60">
    <property type="entry name" value="Homeodomain-like"/>
    <property type="match status" value="1"/>
</dbReference>
<dbReference type="Gene3D" id="1.10.357.10">
    <property type="entry name" value="Tetracycline Repressor, domain 2"/>
    <property type="match status" value="1"/>
</dbReference>
<dbReference type="EMBL" id="WMEY01000003">
    <property type="protein sequence ID" value="MYL64168.1"/>
    <property type="molecule type" value="Genomic_DNA"/>
</dbReference>
<dbReference type="PANTHER" id="PTHR30055">
    <property type="entry name" value="HTH-TYPE TRANSCRIPTIONAL REGULATOR RUTR"/>
    <property type="match status" value="1"/>
</dbReference>
<keyword evidence="1" id="KW-0678">Repressor</keyword>
<evidence type="ECO:0000256" key="3">
    <source>
        <dbReference type="ARBA" id="ARBA00023125"/>
    </source>
</evidence>
<dbReference type="PROSITE" id="PS50977">
    <property type="entry name" value="HTH_TETR_2"/>
    <property type="match status" value="1"/>
</dbReference>
<dbReference type="InterPro" id="IPR050109">
    <property type="entry name" value="HTH-type_TetR-like_transc_reg"/>
</dbReference>
<dbReference type="GO" id="GO:0003700">
    <property type="term" value="F:DNA-binding transcription factor activity"/>
    <property type="evidence" value="ECO:0007669"/>
    <property type="project" value="TreeGrafter"/>
</dbReference>
<dbReference type="InterPro" id="IPR001647">
    <property type="entry name" value="HTH_TetR"/>
</dbReference>
<evidence type="ECO:0000256" key="2">
    <source>
        <dbReference type="ARBA" id="ARBA00023015"/>
    </source>
</evidence>
<dbReference type="Proteomes" id="UP000447833">
    <property type="component" value="Unassembled WGS sequence"/>
</dbReference>
<dbReference type="RefSeq" id="WP_160919602.1">
    <property type="nucleotide sequence ID" value="NZ_WMEY01000003.1"/>
</dbReference>
<comment type="caution">
    <text evidence="7">The sequence shown here is derived from an EMBL/GenBank/DDBJ whole genome shotgun (WGS) entry which is preliminary data.</text>
</comment>
<dbReference type="PRINTS" id="PR00455">
    <property type="entry name" value="HTHTETR"/>
</dbReference>